<dbReference type="SFLD" id="SFLDS00003">
    <property type="entry name" value="Haloacid_Dehalogenase"/>
    <property type="match status" value="1"/>
</dbReference>
<comment type="caution">
    <text evidence="1">The sequence shown here is derived from an EMBL/GenBank/DDBJ whole genome shotgun (WGS) entry which is preliminary data.</text>
</comment>
<dbReference type="GO" id="GO:0016791">
    <property type="term" value="F:phosphatase activity"/>
    <property type="evidence" value="ECO:0007669"/>
    <property type="project" value="TreeGrafter"/>
</dbReference>
<dbReference type="EMBL" id="VXIS01000064">
    <property type="protein sequence ID" value="KAA8908823.1"/>
    <property type="molecule type" value="Genomic_DNA"/>
</dbReference>
<reference evidence="1 2" key="1">
    <citation type="submission" date="2019-09" db="EMBL/GenBank/DDBJ databases">
        <title>Draft genome of the ectomycorrhizal ascomycete Sphaerosporella brunnea.</title>
        <authorList>
            <consortium name="DOE Joint Genome Institute"/>
            <person name="Benucci G.M."/>
            <person name="Marozzi G."/>
            <person name="Antonielli L."/>
            <person name="Sanchez S."/>
            <person name="Marco P."/>
            <person name="Wang X."/>
            <person name="Falini L.B."/>
            <person name="Barry K."/>
            <person name="Haridas S."/>
            <person name="Lipzen A."/>
            <person name="Labutti K."/>
            <person name="Grigoriev I.V."/>
            <person name="Murat C."/>
            <person name="Martin F."/>
            <person name="Albertini E."/>
            <person name="Donnini D."/>
            <person name="Bonito G."/>
        </authorList>
    </citation>
    <scope>NUCLEOTIDE SEQUENCE [LARGE SCALE GENOMIC DNA]</scope>
    <source>
        <strain evidence="1 2">Sb_GMNB300</strain>
    </source>
</reference>
<proteinExistence type="predicted"/>
<accession>A0A5J5F0B2</accession>
<dbReference type="InterPro" id="IPR036412">
    <property type="entry name" value="HAD-like_sf"/>
</dbReference>
<dbReference type="PANTHER" id="PTHR18901">
    <property type="entry name" value="2-DEOXYGLUCOSE-6-PHOSPHATE PHOSPHATASE 2"/>
    <property type="match status" value="1"/>
</dbReference>
<evidence type="ECO:0000313" key="2">
    <source>
        <dbReference type="Proteomes" id="UP000326924"/>
    </source>
</evidence>
<keyword evidence="2" id="KW-1185">Reference proteome</keyword>
<dbReference type="Gene3D" id="3.40.50.1000">
    <property type="entry name" value="HAD superfamily/HAD-like"/>
    <property type="match status" value="1"/>
</dbReference>
<dbReference type="PANTHER" id="PTHR18901:SF38">
    <property type="entry name" value="PSEUDOURIDINE-5'-PHOSPHATASE"/>
    <property type="match status" value="1"/>
</dbReference>
<dbReference type="InParanoid" id="A0A5J5F0B2"/>
<dbReference type="InterPro" id="IPR006439">
    <property type="entry name" value="HAD-SF_hydro_IA"/>
</dbReference>
<name>A0A5J5F0B2_9PEZI</name>
<dbReference type="InterPro" id="IPR023214">
    <property type="entry name" value="HAD_sf"/>
</dbReference>
<dbReference type="SUPFAM" id="SSF56784">
    <property type="entry name" value="HAD-like"/>
    <property type="match status" value="1"/>
</dbReference>
<keyword evidence="1" id="KW-0378">Hydrolase</keyword>
<dbReference type="FunFam" id="3.40.50.1000:FF:000131">
    <property type="entry name" value="HAD superfamily hydrolase, putative"/>
    <property type="match status" value="1"/>
</dbReference>
<dbReference type="Gene3D" id="1.10.150.240">
    <property type="entry name" value="Putative phosphatase, domain 2"/>
    <property type="match status" value="1"/>
</dbReference>
<evidence type="ECO:0000313" key="1">
    <source>
        <dbReference type="EMBL" id="KAA8908823.1"/>
    </source>
</evidence>
<dbReference type="AlphaFoldDB" id="A0A5J5F0B2"/>
<dbReference type="OrthoDB" id="40579at2759"/>
<dbReference type="InterPro" id="IPR023198">
    <property type="entry name" value="PGP-like_dom2"/>
</dbReference>
<dbReference type="SFLD" id="SFLDG01129">
    <property type="entry name" value="C1.5:_HAD__Beta-PGM__Phosphata"/>
    <property type="match status" value="1"/>
</dbReference>
<organism evidence="1 2">
    <name type="scientific">Sphaerosporella brunnea</name>
    <dbReference type="NCBI Taxonomy" id="1250544"/>
    <lineage>
        <taxon>Eukaryota</taxon>
        <taxon>Fungi</taxon>
        <taxon>Dikarya</taxon>
        <taxon>Ascomycota</taxon>
        <taxon>Pezizomycotina</taxon>
        <taxon>Pezizomycetes</taxon>
        <taxon>Pezizales</taxon>
        <taxon>Pyronemataceae</taxon>
        <taxon>Sphaerosporella</taxon>
    </lineage>
</organism>
<dbReference type="Proteomes" id="UP000326924">
    <property type="component" value="Unassembled WGS sequence"/>
</dbReference>
<gene>
    <name evidence="1" type="ORF">FN846DRAFT_646476</name>
</gene>
<dbReference type="FunCoup" id="A0A5J5F0B2">
    <property type="interactions" value="194"/>
</dbReference>
<dbReference type="NCBIfam" id="TIGR01509">
    <property type="entry name" value="HAD-SF-IA-v3"/>
    <property type="match status" value="1"/>
</dbReference>
<sequence length="291" mass="31742">MAPTEQSFPPVRACLFDMDGLLLNTEDLYTKVTNTLLTQLGRPPLTWHIKAQLQGRPVSAATKIFRDWAQLPIPLEEYLARQKALQAEVFSAAGLLPGVEELIDTLLASSPASHPTEKVHIALATSSASYNFQLKTSHLQHLFKRFPKERQILGDDPRIPTGRGKPAPDIYLLALESINAGLRAEGKPEVTPAECLVFEDAVPGVEAGRRAGMRVVWVPHPGLLEEYKGREKLVLAGVMGEAEKDIEDGKAVGPGMGSTGKVGDGKGELRTTLEGFDYSRYGIITPKQLKN</sequence>
<dbReference type="Pfam" id="PF00702">
    <property type="entry name" value="Hydrolase"/>
    <property type="match status" value="1"/>
</dbReference>
<dbReference type="FunFam" id="1.10.150.240:FF:000001">
    <property type="entry name" value="Haloacid dehalogenase-like hydrolase domain"/>
    <property type="match status" value="1"/>
</dbReference>
<protein>
    <submittedName>
        <fullName evidence="1">Putative HAD superfamily hydrolase</fullName>
    </submittedName>
</protein>